<sequence length="137" mass="15556">MLLIPTPEVYIVCGTHRDAEKVIAENRSDNKPLRCVNEIDAESADDASEFETDPQVCALNLNRRSLKPDFSKIRCWNCQSMGHSYIYCPEEARNIFCYKCGERGVTTPNCKNQHMGNQKRSEMATGDSRSKPFTPSF</sequence>
<dbReference type="SMART" id="SM00343">
    <property type="entry name" value="ZnF_C2HC"/>
    <property type="match status" value="2"/>
</dbReference>
<reference evidence="3 4" key="1">
    <citation type="journal article" date="2019" name="Commun. Biol.">
        <title>The bagworm genome reveals a unique fibroin gene that provides high tensile strength.</title>
        <authorList>
            <person name="Kono N."/>
            <person name="Nakamura H."/>
            <person name="Ohtoshi R."/>
            <person name="Tomita M."/>
            <person name="Numata K."/>
            <person name="Arakawa K."/>
        </authorList>
    </citation>
    <scope>NUCLEOTIDE SEQUENCE [LARGE SCALE GENOMIC DNA]</scope>
</reference>
<accession>A0A4C1SHF1</accession>
<protein>
    <recommendedName>
        <fullName evidence="2">CCHC-type domain-containing protein</fullName>
    </recommendedName>
</protein>
<dbReference type="EMBL" id="BGZK01006936">
    <property type="protein sequence ID" value="GBP01425.1"/>
    <property type="molecule type" value="Genomic_DNA"/>
</dbReference>
<proteinExistence type="predicted"/>
<dbReference type="Proteomes" id="UP000299102">
    <property type="component" value="Unassembled WGS sequence"/>
</dbReference>
<feature type="region of interest" description="Disordered" evidence="1">
    <location>
        <begin position="111"/>
        <end position="137"/>
    </location>
</feature>
<dbReference type="SUPFAM" id="SSF57756">
    <property type="entry name" value="Retrovirus zinc finger-like domains"/>
    <property type="match status" value="1"/>
</dbReference>
<dbReference type="GO" id="GO:0008270">
    <property type="term" value="F:zinc ion binding"/>
    <property type="evidence" value="ECO:0007669"/>
    <property type="project" value="InterPro"/>
</dbReference>
<dbReference type="InterPro" id="IPR036875">
    <property type="entry name" value="Znf_CCHC_sf"/>
</dbReference>
<name>A0A4C1SHF1_EUMVA</name>
<dbReference type="GO" id="GO:0003676">
    <property type="term" value="F:nucleic acid binding"/>
    <property type="evidence" value="ECO:0007669"/>
    <property type="project" value="InterPro"/>
</dbReference>
<evidence type="ECO:0000259" key="2">
    <source>
        <dbReference type="SMART" id="SM00343"/>
    </source>
</evidence>
<dbReference type="AlphaFoldDB" id="A0A4C1SHF1"/>
<evidence type="ECO:0000313" key="4">
    <source>
        <dbReference type="Proteomes" id="UP000299102"/>
    </source>
</evidence>
<dbReference type="InterPro" id="IPR001878">
    <property type="entry name" value="Znf_CCHC"/>
</dbReference>
<feature type="domain" description="CCHC-type" evidence="2">
    <location>
        <begin position="96"/>
        <end position="112"/>
    </location>
</feature>
<organism evidence="3 4">
    <name type="scientific">Eumeta variegata</name>
    <name type="common">Bagworm moth</name>
    <name type="synonym">Eumeta japonica</name>
    <dbReference type="NCBI Taxonomy" id="151549"/>
    <lineage>
        <taxon>Eukaryota</taxon>
        <taxon>Metazoa</taxon>
        <taxon>Ecdysozoa</taxon>
        <taxon>Arthropoda</taxon>
        <taxon>Hexapoda</taxon>
        <taxon>Insecta</taxon>
        <taxon>Pterygota</taxon>
        <taxon>Neoptera</taxon>
        <taxon>Endopterygota</taxon>
        <taxon>Lepidoptera</taxon>
        <taxon>Glossata</taxon>
        <taxon>Ditrysia</taxon>
        <taxon>Tineoidea</taxon>
        <taxon>Psychidae</taxon>
        <taxon>Oiketicinae</taxon>
        <taxon>Eumeta</taxon>
    </lineage>
</organism>
<comment type="caution">
    <text evidence="3">The sequence shown here is derived from an EMBL/GenBank/DDBJ whole genome shotgun (WGS) entry which is preliminary data.</text>
</comment>
<gene>
    <name evidence="3" type="ORF">EVAR_101031_1</name>
</gene>
<evidence type="ECO:0000313" key="3">
    <source>
        <dbReference type="EMBL" id="GBP01425.1"/>
    </source>
</evidence>
<feature type="domain" description="CCHC-type" evidence="2">
    <location>
        <begin position="74"/>
        <end position="90"/>
    </location>
</feature>
<dbReference type="OrthoDB" id="8006889at2759"/>
<keyword evidence="4" id="KW-1185">Reference proteome</keyword>
<evidence type="ECO:0000256" key="1">
    <source>
        <dbReference type="SAM" id="MobiDB-lite"/>
    </source>
</evidence>
<dbReference type="Gene3D" id="4.10.60.10">
    <property type="entry name" value="Zinc finger, CCHC-type"/>
    <property type="match status" value="1"/>
</dbReference>